<keyword evidence="2" id="KW-0539">Nucleus</keyword>
<protein>
    <submittedName>
        <fullName evidence="3">Uncharacterized protein</fullName>
    </submittedName>
</protein>
<dbReference type="GeneID" id="25792723"/>
<dbReference type="PANTHER" id="PTHR37534:SF2">
    <property type="entry name" value="N-ACETYLTRANSFERASE DOMAIN-CONTAINING PROTEIN"/>
    <property type="match status" value="1"/>
</dbReference>
<dbReference type="EMBL" id="ABDF02000006">
    <property type="protein sequence ID" value="EHK23125.1"/>
    <property type="molecule type" value="Genomic_DNA"/>
</dbReference>
<sequence>EPMLLRYFVTNLSRFFDYCDPERSFSTTVVQRAAECPTLLLAILAASSRHLSLTSGYDSYIADQYHRECLSLLIPMLNDQTTLLDEAICAATVILRLYEELSVAVVGKDTCSHLLGTHIFVLAQEYRTSGIRQAAFRVALRQEINVAFCTRKPMKLLTKYINVDRSTDLKSDWDWTIHIIVLCAEVLNYCYCNIAQDPAQAWDELSTRAEDWLRKKPKSFEPLQCKNSNYGDRVFPEIWLLNDCHVAGHIYYLMCHILLTAYNPSQPRLGPERAKAMRLTDDIIKDDVRKICGIALSNPHAEPSLFKACTVILLCGDLFTDKTEQQALLDVLIKTEADFAWPTASSQEYLKKRWDWS</sequence>
<evidence type="ECO:0000256" key="1">
    <source>
        <dbReference type="ARBA" id="ARBA00004123"/>
    </source>
</evidence>
<dbReference type="PANTHER" id="PTHR37534">
    <property type="entry name" value="TRANSCRIPTIONAL ACTIVATOR PROTEIN UGA3"/>
    <property type="match status" value="1"/>
</dbReference>
<evidence type="ECO:0000313" key="4">
    <source>
        <dbReference type="Proteomes" id="UP000007115"/>
    </source>
</evidence>
<dbReference type="InParanoid" id="G9MT83"/>
<dbReference type="Proteomes" id="UP000007115">
    <property type="component" value="Unassembled WGS sequence"/>
</dbReference>
<dbReference type="OrthoDB" id="4525710at2759"/>
<evidence type="ECO:0000313" key="3">
    <source>
        <dbReference type="EMBL" id="EHK23125.1"/>
    </source>
</evidence>
<dbReference type="Pfam" id="PF11951">
    <property type="entry name" value="Fungal_trans_2"/>
    <property type="match status" value="1"/>
</dbReference>
<feature type="non-terminal residue" evidence="3">
    <location>
        <position position="1"/>
    </location>
</feature>
<dbReference type="VEuPathDB" id="FungiDB:TRIVIDRAFT_29036"/>
<dbReference type="AlphaFoldDB" id="G9MT83"/>
<dbReference type="GO" id="GO:0045944">
    <property type="term" value="P:positive regulation of transcription by RNA polymerase II"/>
    <property type="evidence" value="ECO:0007669"/>
    <property type="project" value="TreeGrafter"/>
</dbReference>
<dbReference type="RefSeq" id="XP_013957322.1">
    <property type="nucleotide sequence ID" value="XM_014101847.1"/>
</dbReference>
<dbReference type="InterPro" id="IPR021858">
    <property type="entry name" value="Fun_TF"/>
</dbReference>
<dbReference type="STRING" id="413071.G9MT83"/>
<dbReference type="GO" id="GO:0005634">
    <property type="term" value="C:nucleus"/>
    <property type="evidence" value="ECO:0007669"/>
    <property type="project" value="UniProtKB-SubCell"/>
</dbReference>
<name>G9MT83_HYPVG</name>
<organism evidence="3 4">
    <name type="scientific">Hypocrea virens (strain Gv29-8 / FGSC 10586)</name>
    <name type="common">Gliocladium virens</name>
    <name type="synonym">Trichoderma virens</name>
    <dbReference type="NCBI Taxonomy" id="413071"/>
    <lineage>
        <taxon>Eukaryota</taxon>
        <taxon>Fungi</taxon>
        <taxon>Dikarya</taxon>
        <taxon>Ascomycota</taxon>
        <taxon>Pezizomycotina</taxon>
        <taxon>Sordariomycetes</taxon>
        <taxon>Hypocreomycetidae</taxon>
        <taxon>Hypocreales</taxon>
        <taxon>Hypocreaceae</taxon>
        <taxon>Trichoderma</taxon>
    </lineage>
</organism>
<dbReference type="eggNOG" id="ENOG502SI6P">
    <property type="taxonomic scope" value="Eukaryota"/>
</dbReference>
<dbReference type="HOGENOM" id="CLU_008719_1_0_1"/>
<keyword evidence="4" id="KW-1185">Reference proteome</keyword>
<dbReference type="GO" id="GO:0000976">
    <property type="term" value="F:transcription cis-regulatory region binding"/>
    <property type="evidence" value="ECO:0007669"/>
    <property type="project" value="TreeGrafter"/>
</dbReference>
<proteinExistence type="predicted"/>
<comment type="subcellular location">
    <subcellularLocation>
        <location evidence="1">Nucleus</location>
    </subcellularLocation>
</comment>
<evidence type="ECO:0000256" key="2">
    <source>
        <dbReference type="ARBA" id="ARBA00023242"/>
    </source>
</evidence>
<dbReference type="OMA" id="VQHHILA"/>
<dbReference type="GO" id="GO:0003700">
    <property type="term" value="F:DNA-binding transcription factor activity"/>
    <property type="evidence" value="ECO:0007669"/>
    <property type="project" value="TreeGrafter"/>
</dbReference>
<accession>G9MT83</accession>
<comment type="caution">
    <text evidence="3">The sequence shown here is derived from an EMBL/GenBank/DDBJ whole genome shotgun (WGS) entry which is preliminary data.</text>
</comment>
<gene>
    <name evidence="3" type="ORF">TRIVIDRAFT_29036</name>
</gene>
<reference evidence="3 4" key="1">
    <citation type="journal article" date="2011" name="Genome Biol.">
        <title>Comparative genome sequence analysis underscores mycoparasitism as the ancestral life style of Trichoderma.</title>
        <authorList>
            <person name="Kubicek C.P."/>
            <person name="Herrera-Estrella A."/>
            <person name="Seidl-Seiboth V."/>
            <person name="Martinez D.A."/>
            <person name="Druzhinina I.S."/>
            <person name="Thon M."/>
            <person name="Zeilinger S."/>
            <person name="Casas-Flores S."/>
            <person name="Horwitz B.A."/>
            <person name="Mukherjee P.K."/>
            <person name="Mukherjee M."/>
            <person name="Kredics L."/>
            <person name="Alcaraz L.D."/>
            <person name="Aerts A."/>
            <person name="Antal Z."/>
            <person name="Atanasova L."/>
            <person name="Cervantes-Badillo M.G."/>
            <person name="Challacombe J."/>
            <person name="Chertkov O."/>
            <person name="McCluskey K."/>
            <person name="Coulpier F."/>
            <person name="Deshpande N."/>
            <person name="von Doehren H."/>
            <person name="Ebbole D.J."/>
            <person name="Esquivel-Naranjo E.U."/>
            <person name="Fekete E."/>
            <person name="Flipphi M."/>
            <person name="Glaser F."/>
            <person name="Gomez-Rodriguez E.Y."/>
            <person name="Gruber S."/>
            <person name="Han C."/>
            <person name="Henrissat B."/>
            <person name="Hermosa R."/>
            <person name="Hernandez-Onate M."/>
            <person name="Karaffa L."/>
            <person name="Kosti I."/>
            <person name="Le Crom S."/>
            <person name="Lindquist E."/>
            <person name="Lucas S."/>
            <person name="Luebeck M."/>
            <person name="Luebeck P.S."/>
            <person name="Margeot A."/>
            <person name="Metz B."/>
            <person name="Misra M."/>
            <person name="Nevalainen H."/>
            <person name="Omann M."/>
            <person name="Packer N."/>
            <person name="Perrone G."/>
            <person name="Uresti-Rivera E.E."/>
            <person name="Salamov A."/>
            <person name="Schmoll M."/>
            <person name="Seiboth B."/>
            <person name="Shapiro H."/>
            <person name="Sukno S."/>
            <person name="Tamayo-Ramos J.A."/>
            <person name="Tisch D."/>
            <person name="Wiest A."/>
            <person name="Wilkinson H.H."/>
            <person name="Zhang M."/>
            <person name="Coutinho P.M."/>
            <person name="Kenerley C.M."/>
            <person name="Monte E."/>
            <person name="Baker S.E."/>
            <person name="Grigoriev I.V."/>
        </authorList>
    </citation>
    <scope>NUCLEOTIDE SEQUENCE [LARGE SCALE GENOMIC DNA]</scope>
    <source>
        <strain evidence="4">Gv29-8 / FGSC 10586</strain>
    </source>
</reference>